<evidence type="ECO:0000256" key="1">
    <source>
        <dbReference type="SAM" id="SignalP"/>
    </source>
</evidence>
<proteinExistence type="predicted"/>
<dbReference type="AlphaFoldDB" id="A0A3N8NZL0"/>
<sequence>MIRSLYVAATCISWSVVAVAGHPDCAGVERWPTRMAFAHLKNAGLTSYDRLDFSKTKTVRLASEQIGQDLYRQIHLVIFAEKDGETLEVVTESDASMEECSMSDVEVFVISRRLGGR</sequence>
<evidence type="ECO:0000313" key="3">
    <source>
        <dbReference type="Proteomes" id="UP000277921"/>
    </source>
</evidence>
<name>A0A3N8NZL0_9BURK</name>
<dbReference type="Proteomes" id="UP000277921">
    <property type="component" value="Unassembled WGS sequence"/>
</dbReference>
<keyword evidence="1" id="KW-0732">Signal</keyword>
<evidence type="ECO:0000313" key="2">
    <source>
        <dbReference type="EMBL" id="RQT04318.1"/>
    </source>
</evidence>
<feature type="signal peptide" evidence="1">
    <location>
        <begin position="1"/>
        <end position="20"/>
    </location>
</feature>
<dbReference type="EMBL" id="QTQV01000040">
    <property type="protein sequence ID" value="RQT04318.1"/>
    <property type="molecule type" value="Genomic_DNA"/>
</dbReference>
<evidence type="ECO:0008006" key="4">
    <source>
        <dbReference type="Google" id="ProtNLM"/>
    </source>
</evidence>
<organism evidence="2 3">
    <name type="scientific">Burkholderia contaminans</name>
    <dbReference type="NCBI Taxonomy" id="488447"/>
    <lineage>
        <taxon>Bacteria</taxon>
        <taxon>Pseudomonadati</taxon>
        <taxon>Pseudomonadota</taxon>
        <taxon>Betaproteobacteria</taxon>
        <taxon>Burkholderiales</taxon>
        <taxon>Burkholderiaceae</taxon>
        <taxon>Burkholderia</taxon>
        <taxon>Burkholderia cepacia complex</taxon>
    </lineage>
</organism>
<reference evidence="2 3" key="1">
    <citation type="submission" date="2018-08" db="EMBL/GenBank/DDBJ databases">
        <title>Comparative analysis of Burkholderia isolates from Puerto Rico.</title>
        <authorList>
            <person name="Hall C."/>
            <person name="Sahl J."/>
            <person name="Wagner D."/>
        </authorList>
    </citation>
    <scope>NUCLEOTIDE SEQUENCE [LARGE SCALE GENOMIC DNA]</scope>
    <source>
        <strain evidence="2 3">Bp9025</strain>
    </source>
</reference>
<accession>A0A3N8NZL0</accession>
<gene>
    <name evidence="2" type="ORF">DF051_37035</name>
</gene>
<protein>
    <recommendedName>
        <fullName evidence="4">Lipoprotein</fullName>
    </recommendedName>
</protein>
<feature type="chain" id="PRO_5018137483" description="Lipoprotein" evidence="1">
    <location>
        <begin position="21"/>
        <end position="117"/>
    </location>
</feature>
<comment type="caution">
    <text evidence="2">The sequence shown here is derived from an EMBL/GenBank/DDBJ whole genome shotgun (WGS) entry which is preliminary data.</text>
</comment>